<keyword evidence="2" id="KW-1185">Reference proteome</keyword>
<dbReference type="SUPFAM" id="SSF53448">
    <property type="entry name" value="Nucleotide-diphospho-sugar transferases"/>
    <property type="match status" value="1"/>
</dbReference>
<gene>
    <name evidence="1" type="ORF">SAMN05421666_3369</name>
</gene>
<dbReference type="AlphaFoldDB" id="A0A1N7HLI8"/>
<sequence length="343" mass="37107">MLTLALVIDDDARSVKAALTALSGIPDDGRPLLIFDAGTSPKTRDAVQHFLRRNGGELITLGASITHGEAEDLARQRTGADYVLTLGCDDRVHPPGLYQLEECLRLRPEHVLLAIGWWLTSCDRYLTGPDEARLTAMAATILAEEAAGLFPAPRRLLVKGGRRQKSEAGDDPAKTWSVWTSALKNVDEIHVQPVPPILRRMPSHGPASLMNFIQASIAKAPRAEKAARLARLLPWLADECTLAPAEAALSTMTAATALLRAMPRAQRRMLCSMPFAPGALFQSLQNGQKGEAMAHLCMMAAARNDAKTTALAEEYAALRSDLEAALPGPEYLRDLHSRLMGLG</sequence>
<evidence type="ECO:0008006" key="3">
    <source>
        <dbReference type="Google" id="ProtNLM"/>
    </source>
</evidence>
<reference evidence="1 2" key="1">
    <citation type="submission" date="2017-01" db="EMBL/GenBank/DDBJ databases">
        <authorList>
            <person name="Mah S.A."/>
            <person name="Swanson W.J."/>
            <person name="Moy G.W."/>
            <person name="Vacquier V.D."/>
        </authorList>
    </citation>
    <scope>NUCLEOTIDE SEQUENCE [LARGE SCALE GENOMIC DNA]</scope>
    <source>
        <strain evidence="1 2">DSM 29590</strain>
    </source>
</reference>
<dbReference type="OrthoDB" id="286633at204455"/>
<evidence type="ECO:0000313" key="1">
    <source>
        <dbReference type="EMBL" id="SIS25755.1"/>
    </source>
</evidence>
<proteinExistence type="predicted"/>
<dbReference type="RefSeq" id="WP_076535471.1">
    <property type="nucleotide sequence ID" value="NZ_FOAC01000004.1"/>
</dbReference>
<name>A0A1N7HLI8_9RHOB</name>
<evidence type="ECO:0000313" key="2">
    <source>
        <dbReference type="Proteomes" id="UP000186019"/>
    </source>
</evidence>
<dbReference type="STRING" id="573024.SAMN05216208_3345"/>
<dbReference type="Proteomes" id="UP000186019">
    <property type="component" value="Unassembled WGS sequence"/>
</dbReference>
<protein>
    <recommendedName>
        <fullName evidence="3">Glycosyl transferase family 2</fullName>
    </recommendedName>
</protein>
<accession>A0A1N7HLI8</accession>
<organism evidence="1 2">
    <name type="scientific">Roseovarius nanhaiticus</name>
    <dbReference type="NCBI Taxonomy" id="573024"/>
    <lineage>
        <taxon>Bacteria</taxon>
        <taxon>Pseudomonadati</taxon>
        <taxon>Pseudomonadota</taxon>
        <taxon>Alphaproteobacteria</taxon>
        <taxon>Rhodobacterales</taxon>
        <taxon>Roseobacteraceae</taxon>
        <taxon>Roseovarius</taxon>
    </lineage>
</organism>
<dbReference type="EMBL" id="FTNV01000004">
    <property type="protein sequence ID" value="SIS25755.1"/>
    <property type="molecule type" value="Genomic_DNA"/>
</dbReference>
<dbReference type="InterPro" id="IPR029044">
    <property type="entry name" value="Nucleotide-diphossugar_trans"/>
</dbReference>